<dbReference type="InterPro" id="IPR050545">
    <property type="entry name" value="Mycobact_MmpL"/>
</dbReference>
<dbReference type="InterPro" id="IPR000731">
    <property type="entry name" value="SSD"/>
</dbReference>
<proteinExistence type="inferred from homology"/>
<evidence type="ECO:0000256" key="3">
    <source>
        <dbReference type="ARBA" id="ARBA00022475"/>
    </source>
</evidence>
<dbReference type="PROSITE" id="PS50156">
    <property type="entry name" value="SSD"/>
    <property type="match status" value="1"/>
</dbReference>
<feature type="compositionally biased region" description="Pro residues" evidence="7">
    <location>
        <begin position="23"/>
        <end position="37"/>
    </location>
</feature>
<gene>
    <name evidence="10" type="ORF">OG469_01145</name>
</gene>
<feature type="transmembrane region" description="Helical" evidence="8">
    <location>
        <begin position="342"/>
        <end position="365"/>
    </location>
</feature>
<dbReference type="Proteomes" id="UP001432014">
    <property type="component" value="Chromosome"/>
</dbReference>
<reference evidence="10 11" key="1">
    <citation type="submission" date="2022-10" db="EMBL/GenBank/DDBJ databases">
        <title>The complete genomes of actinobacterial strains from the NBC collection.</title>
        <authorList>
            <person name="Joergensen T.S."/>
            <person name="Alvarez Arevalo M."/>
            <person name="Sterndorff E.B."/>
            <person name="Faurdal D."/>
            <person name="Vuksanovic O."/>
            <person name="Mourched A.-S."/>
            <person name="Charusanti P."/>
            <person name="Shaw S."/>
            <person name="Blin K."/>
            <person name="Weber T."/>
        </authorList>
    </citation>
    <scope>NUCLEOTIDE SEQUENCE [LARGE SCALE GENOMIC DNA]</scope>
    <source>
        <strain evidence="10 11">NBC_01247</strain>
    </source>
</reference>
<feature type="transmembrane region" description="Helical" evidence="8">
    <location>
        <begin position="400"/>
        <end position="418"/>
    </location>
</feature>
<keyword evidence="5 8" id="KW-1133">Transmembrane helix</keyword>
<feature type="region of interest" description="Disordered" evidence="7">
    <location>
        <begin position="1"/>
        <end position="41"/>
    </location>
</feature>
<feature type="transmembrane region" description="Helical" evidence="8">
    <location>
        <begin position="633"/>
        <end position="653"/>
    </location>
</feature>
<evidence type="ECO:0000256" key="8">
    <source>
        <dbReference type="SAM" id="Phobius"/>
    </source>
</evidence>
<keyword evidence="6 8" id="KW-0472">Membrane</keyword>
<dbReference type="RefSeq" id="WP_329492843.1">
    <property type="nucleotide sequence ID" value="NZ_CP108460.1"/>
</dbReference>
<evidence type="ECO:0000313" key="10">
    <source>
        <dbReference type="EMBL" id="WUS54228.1"/>
    </source>
</evidence>
<evidence type="ECO:0000256" key="4">
    <source>
        <dbReference type="ARBA" id="ARBA00022692"/>
    </source>
</evidence>
<feature type="transmembrane region" description="Helical" evidence="8">
    <location>
        <begin position="266"/>
        <end position="284"/>
    </location>
</feature>
<dbReference type="PANTHER" id="PTHR33406">
    <property type="entry name" value="MEMBRANE PROTEIN MJ1562-RELATED"/>
    <property type="match status" value="1"/>
</dbReference>
<name>A0ABZ1W0A0_9ACTN</name>
<feature type="compositionally biased region" description="Low complexity" evidence="7">
    <location>
        <begin position="1"/>
        <end position="22"/>
    </location>
</feature>
<organism evidence="10 11">
    <name type="scientific">Kitasatospora herbaricolor</name>
    <dbReference type="NCBI Taxonomy" id="68217"/>
    <lineage>
        <taxon>Bacteria</taxon>
        <taxon>Bacillati</taxon>
        <taxon>Actinomycetota</taxon>
        <taxon>Actinomycetes</taxon>
        <taxon>Kitasatosporales</taxon>
        <taxon>Streptomycetaceae</taxon>
        <taxon>Kitasatospora</taxon>
    </lineage>
</organism>
<sequence>MQRASTGAEPTGTEPTETGTPHAPAPRTEPPRSPTPGRPGLLHRTGRWCARHAWRVLAVWAVLLAALAVADRAWGGDYADSFSLPGTGAQTGADLLRAHSSGAAGVSAPIVISAGPGSLAGHRDAVEAAVGGLGRLPDVLSVTDPLSTPGALSASGSTGIVTVHFTADPAGFGDAYLARLDSAVRPLRADRLTVEYGAPLGQLAAPKAADRASEAIGLAVAVLVLLIGFGSVAATGLPLLTAVAGLAAGLGGLGLLAARVDFAKSAPTLAAMMGLGVGIDYALFLTTRYRALLRDVPEPAEAVGRTVATSGRAVLVAAATVAMALAGLYAGGVAFIGTLGAAAGLTVLVGAAASLTLTPALLGLLGGRIDRLRVRTPVAEPVGDADLWHRWGGALGRRPWLYLVGGLLVLGVLAVPVASMRLSHVDAGAQPTSRTDRRAYDLIGENFGPGANGPLTVVVQLDSALVADRARREGLAASLRQELAALPGVAAVSPPTAGPDDVLLIATVTPRTGPQDERTAELFHTLRDTGLPHALAGTGAVGYVTGGTATGLTFTDTLVGRLPLVVGVVVAAAFLLLLTVFRSVLIAVKAALLNLFSIAAAYGVVVAVFQWGWGAPLLGVTARVPVESYVPMMMFAIVFGLSMDYEVFLLSRIRETWLRTGDNHLAVATGLAATARVITCAAVIMTSVFLAFLLSTSVVVKMLALGLGVSVIIDATVVRLLLVPAGMYLFRRANWWLPRRLDALLPHFDPEGPAAPAARGELR</sequence>
<feature type="transmembrane region" description="Helical" evidence="8">
    <location>
        <begin position="313"/>
        <end position="336"/>
    </location>
</feature>
<dbReference type="InterPro" id="IPR004869">
    <property type="entry name" value="MMPL_dom"/>
</dbReference>
<evidence type="ECO:0000256" key="7">
    <source>
        <dbReference type="SAM" id="MobiDB-lite"/>
    </source>
</evidence>
<protein>
    <submittedName>
        <fullName evidence="10">MMPL family transporter</fullName>
    </submittedName>
</protein>
<dbReference type="SUPFAM" id="SSF82866">
    <property type="entry name" value="Multidrug efflux transporter AcrB transmembrane domain"/>
    <property type="match status" value="2"/>
</dbReference>
<dbReference type="Gene3D" id="1.20.1640.10">
    <property type="entry name" value="Multidrug efflux transporter AcrB transmembrane domain"/>
    <property type="match status" value="2"/>
</dbReference>
<feature type="transmembrane region" description="Helical" evidence="8">
    <location>
        <begin position="53"/>
        <end position="70"/>
    </location>
</feature>
<evidence type="ECO:0000256" key="5">
    <source>
        <dbReference type="ARBA" id="ARBA00022989"/>
    </source>
</evidence>
<accession>A0ABZ1W0A0</accession>
<dbReference type="Pfam" id="PF03176">
    <property type="entry name" value="MMPL"/>
    <property type="match status" value="2"/>
</dbReference>
<feature type="domain" description="SSD" evidence="9">
    <location>
        <begin position="239"/>
        <end position="364"/>
    </location>
</feature>
<feature type="transmembrane region" description="Helical" evidence="8">
    <location>
        <begin position="705"/>
        <end position="730"/>
    </location>
</feature>
<dbReference type="EMBL" id="CP108482">
    <property type="protein sequence ID" value="WUS54228.1"/>
    <property type="molecule type" value="Genomic_DNA"/>
</dbReference>
<feature type="transmembrane region" description="Helical" evidence="8">
    <location>
        <begin position="593"/>
        <end position="613"/>
    </location>
</feature>
<evidence type="ECO:0000256" key="2">
    <source>
        <dbReference type="ARBA" id="ARBA00010157"/>
    </source>
</evidence>
<evidence type="ECO:0000259" key="9">
    <source>
        <dbReference type="PROSITE" id="PS50156"/>
    </source>
</evidence>
<comment type="subcellular location">
    <subcellularLocation>
        <location evidence="1">Cell membrane</location>
        <topology evidence="1">Multi-pass membrane protein</topology>
    </subcellularLocation>
</comment>
<keyword evidence="4 8" id="KW-0812">Transmembrane</keyword>
<keyword evidence="11" id="KW-1185">Reference proteome</keyword>
<evidence type="ECO:0000313" key="11">
    <source>
        <dbReference type="Proteomes" id="UP001432014"/>
    </source>
</evidence>
<keyword evidence="3" id="KW-1003">Cell membrane</keyword>
<feature type="transmembrane region" description="Helical" evidence="8">
    <location>
        <begin position="562"/>
        <end position="581"/>
    </location>
</feature>
<comment type="similarity">
    <text evidence="2">Belongs to the resistance-nodulation-cell division (RND) (TC 2.A.6) family. MmpL subfamily.</text>
</comment>
<evidence type="ECO:0000256" key="1">
    <source>
        <dbReference type="ARBA" id="ARBA00004651"/>
    </source>
</evidence>
<dbReference type="PANTHER" id="PTHR33406:SF11">
    <property type="entry name" value="MEMBRANE PROTEIN SCO6666-RELATED"/>
    <property type="match status" value="1"/>
</dbReference>
<evidence type="ECO:0000256" key="6">
    <source>
        <dbReference type="ARBA" id="ARBA00023136"/>
    </source>
</evidence>
<feature type="transmembrane region" description="Helical" evidence="8">
    <location>
        <begin position="665"/>
        <end position="693"/>
    </location>
</feature>
<feature type="transmembrane region" description="Helical" evidence="8">
    <location>
        <begin position="215"/>
        <end position="232"/>
    </location>
</feature>
<feature type="transmembrane region" description="Helical" evidence="8">
    <location>
        <begin position="239"/>
        <end position="260"/>
    </location>
</feature>